<dbReference type="AlphaFoldDB" id="A0A0F9NG05"/>
<dbReference type="InterPro" id="IPR021812">
    <property type="entry name" value="DUF3391"/>
</dbReference>
<sequence>MAIKIKSTELRLGMYIEKLGGSWIQHPFIRSSFLLEDSNDIKSILEAGIKDLWIDEKKGLPRAPLAVSEKLPENGPDFTPVSTSISKQEISDSMDVEVDRARKFCSAAKEQVKLMYDDVRLGNAIDSTIILPLIGEIDSMVQRNSSAILSVARLKTHDDYTYMHSVAVCALMLSLAHQLNLDEEQTRLAGIGGLMHDLGKALISVDILNKSGKLTDDEFISVKNHPEAGAKVLNENGADPEVVDIALHHHEKVNGGGYPHGLVGENISFLARMSAICDVYDAVTSQRAYKKPWDPSNAIQAMSQWDGHFDKKIFSAFVKTVGIYPVGSLVRLSSKRLAVVIEPGKESLLKPKIKVFFSLIANAHIPIQIVDLAAASCKITIEGPENPEKWGFKPLDHLWQ</sequence>
<dbReference type="SUPFAM" id="SSF109604">
    <property type="entry name" value="HD-domain/PDEase-like"/>
    <property type="match status" value="1"/>
</dbReference>
<feature type="domain" description="HD-GYP" evidence="1">
    <location>
        <begin position="140"/>
        <end position="333"/>
    </location>
</feature>
<dbReference type="InterPro" id="IPR003607">
    <property type="entry name" value="HD/PDEase_dom"/>
</dbReference>
<evidence type="ECO:0000259" key="1">
    <source>
        <dbReference type="PROSITE" id="PS51832"/>
    </source>
</evidence>
<dbReference type="PROSITE" id="PS51832">
    <property type="entry name" value="HD_GYP"/>
    <property type="match status" value="1"/>
</dbReference>
<dbReference type="CDD" id="cd00077">
    <property type="entry name" value="HDc"/>
    <property type="match status" value="1"/>
</dbReference>
<dbReference type="InterPro" id="IPR006675">
    <property type="entry name" value="HDIG_dom"/>
</dbReference>
<organism evidence="2">
    <name type="scientific">marine sediment metagenome</name>
    <dbReference type="NCBI Taxonomy" id="412755"/>
    <lineage>
        <taxon>unclassified sequences</taxon>
        <taxon>metagenomes</taxon>
        <taxon>ecological metagenomes</taxon>
    </lineage>
</organism>
<protein>
    <recommendedName>
        <fullName evidence="1">HD-GYP domain-containing protein</fullName>
    </recommendedName>
</protein>
<dbReference type="Gene3D" id="1.10.3210.10">
    <property type="entry name" value="Hypothetical protein af1432"/>
    <property type="match status" value="1"/>
</dbReference>
<reference evidence="2" key="1">
    <citation type="journal article" date="2015" name="Nature">
        <title>Complex archaea that bridge the gap between prokaryotes and eukaryotes.</title>
        <authorList>
            <person name="Spang A."/>
            <person name="Saw J.H."/>
            <person name="Jorgensen S.L."/>
            <person name="Zaremba-Niedzwiedzka K."/>
            <person name="Martijn J."/>
            <person name="Lind A.E."/>
            <person name="van Eijk R."/>
            <person name="Schleper C."/>
            <person name="Guy L."/>
            <person name="Ettema T.J."/>
        </authorList>
    </citation>
    <scope>NUCLEOTIDE SEQUENCE</scope>
</reference>
<dbReference type="NCBIfam" id="TIGR00277">
    <property type="entry name" value="HDIG"/>
    <property type="match status" value="1"/>
</dbReference>
<proteinExistence type="predicted"/>
<dbReference type="PANTHER" id="PTHR43155:SF2">
    <property type="entry name" value="CYCLIC DI-GMP PHOSPHODIESTERASE PA4108"/>
    <property type="match status" value="1"/>
</dbReference>
<dbReference type="InterPro" id="IPR037522">
    <property type="entry name" value="HD_GYP_dom"/>
</dbReference>
<gene>
    <name evidence="2" type="ORF">LCGC14_0955240</name>
</gene>
<dbReference type="Pfam" id="PF11871">
    <property type="entry name" value="DUF3391"/>
    <property type="match status" value="1"/>
</dbReference>
<accession>A0A0F9NG05</accession>
<comment type="caution">
    <text evidence="2">The sequence shown here is derived from an EMBL/GenBank/DDBJ whole genome shotgun (WGS) entry which is preliminary data.</text>
</comment>
<dbReference type="PANTHER" id="PTHR43155">
    <property type="entry name" value="CYCLIC DI-GMP PHOSPHODIESTERASE PA4108-RELATED"/>
    <property type="match status" value="1"/>
</dbReference>
<evidence type="ECO:0000313" key="2">
    <source>
        <dbReference type="EMBL" id="KKN18490.1"/>
    </source>
</evidence>
<name>A0A0F9NG05_9ZZZZ</name>
<dbReference type="EMBL" id="LAZR01003422">
    <property type="protein sequence ID" value="KKN18490.1"/>
    <property type="molecule type" value="Genomic_DNA"/>
</dbReference>
<dbReference type="Pfam" id="PF13487">
    <property type="entry name" value="HD_5"/>
    <property type="match status" value="1"/>
</dbReference>
<dbReference type="SMART" id="SM00471">
    <property type="entry name" value="HDc"/>
    <property type="match status" value="1"/>
</dbReference>